<dbReference type="InterPro" id="IPR007792">
    <property type="entry name" value="T4SS_VirB3/TrbD/AvhB"/>
</dbReference>
<accession>A0AA42I091</accession>
<dbReference type="AlphaFoldDB" id="A0AA42I091"/>
<protein>
    <submittedName>
        <fullName evidence="6">Conjugal transfer protein TrbD</fullName>
    </submittedName>
</protein>
<evidence type="ECO:0000256" key="3">
    <source>
        <dbReference type="ARBA" id="ARBA00022989"/>
    </source>
</evidence>
<dbReference type="Pfam" id="PF05101">
    <property type="entry name" value="VirB3"/>
    <property type="match status" value="1"/>
</dbReference>
<feature type="transmembrane region" description="Helical" evidence="5">
    <location>
        <begin position="32"/>
        <end position="62"/>
    </location>
</feature>
<keyword evidence="2 5" id="KW-0812">Transmembrane</keyword>
<name>A0AA42I091_9BURK</name>
<dbReference type="PIRSF" id="PIRSF017854">
    <property type="entry name" value="T4SS_TrbD"/>
    <property type="match status" value="1"/>
</dbReference>
<dbReference type="InterPro" id="IPR016704">
    <property type="entry name" value="Conjugal_tfr_TrbD"/>
</dbReference>
<keyword evidence="4 5" id="KW-0472">Membrane</keyword>
<comment type="subcellular location">
    <subcellularLocation>
        <location evidence="1">Membrane</location>
    </subcellularLocation>
</comment>
<evidence type="ECO:0000256" key="2">
    <source>
        <dbReference type="ARBA" id="ARBA00022692"/>
    </source>
</evidence>
<dbReference type="Proteomes" id="UP001158297">
    <property type="component" value="Unassembled WGS sequence"/>
</dbReference>
<evidence type="ECO:0000313" key="7">
    <source>
        <dbReference type="Proteomes" id="UP001158297"/>
    </source>
</evidence>
<dbReference type="GO" id="GO:0016020">
    <property type="term" value="C:membrane"/>
    <property type="evidence" value="ECO:0007669"/>
    <property type="project" value="UniProtKB-SubCell"/>
</dbReference>
<evidence type="ECO:0000256" key="4">
    <source>
        <dbReference type="ARBA" id="ARBA00023136"/>
    </source>
</evidence>
<dbReference type="EMBL" id="JAODZU010000029">
    <property type="protein sequence ID" value="MDH0364897.1"/>
    <property type="molecule type" value="Genomic_DNA"/>
</dbReference>
<proteinExistence type="predicted"/>
<evidence type="ECO:0000256" key="5">
    <source>
        <dbReference type="SAM" id="Phobius"/>
    </source>
</evidence>
<dbReference type="NCBIfam" id="NF010395">
    <property type="entry name" value="PRK13823.1"/>
    <property type="match status" value="1"/>
</dbReference>
<reference evidence="6" key="1">
    <citation type="submission" date="2022-09" db="EMBL/GenBank/DDBJ databases">
        <title>Intensive care unit water sources are persistently colonized with multi-drug resistant bacteria and are the site of extensive horizontal gene transfer of antibiotic resistance genes.</title>
        <authorList>
            <person name="Diorio-Toth L."/>
        </authorList>
    </citation>
    <scope>NUCLEOTIDE SEQUENCE</scope>
    <source>
        <strain evidence="6">GD04130</strain>
    </source>
</reference>
<dbReference type="RefSeq" id="WP_279823128.1">
    <property type="nucleotide sequence ID" value="NZ_JAOCET010000002.1"/>
</dbReference>
<keyword evidence="3 5" id="KW-1133">Transmembrane helix</keyword>
<sequence length="104" mass="11678">MDTPRKIPIHSSLNRHTLLMGGDRELVMSAGFIAGIMVFSLGTVWGVVLGIALWVIAVAILSRMGKADPLMRPVYIRHLKYQSYMPALARFCGKRREIPLQWKG</sequence>
<comment type="caution">
    <text evidence="6">The sequence shown here is derived from an EMBL/GenBank/DDBJ whole genome shotgun (WGS) entry which is preliminary data.</text>
</comment>
<evidence type="ECO:0000256" key="1">
    <source>
        <dbReference type="ARBA" id="ARBA00004370"/>
    </source>
</evidence>
<evidence type="ECO:0000313" key="6">
    <source>
        <dbReference type="EMBL" id="MDH0364897.1"/>
    </source>
</evidence>
<gene>
    <name evidence="6" type="primary">trbD</name>
    <name evidence="6" type="ORF">N7330_17865</name>
</gene>
<organism evidence="6 7">
    <name type="scientific">Comamonas aquatica</name>
    <dbReference type="NCBI Taxonomy" id="225991"/>
    <lineage>
        <taxon>Bacteria</taxon>
        <taxon>Pseudomonadati</taxon>
        <taxon>Pseudomonadota</taxon>
        <taxon>Betaproteobacteria</taxon>
        <taxon>Burkholderiales</taxon>
        <taxon>Comamonadaceae</taxon>
        <taxon>Comamonas</taxon>
    </lineage>
</organism>